<dbReference type="AlphaFoldDB" id="A0A0A8YDM3"/>
<reference evidence="1" key="1">
    <citation type="submission" date="2014-09" db="EMBL/GenBank/DDBJ databases">
        <authorList>
            <person name="Magalhaes I.L.F."/>
            <person name="Oliveira U."/>
            <person name="Santos F.R."/>
            <person name="Vidigal T.H.D.A."/>
            <person name="Brescovit A.D."/>
            <person name="Santos A.J."/>
        </authorList>
    </citation>
    <scope>NUCLEOTIDE SEQUENCE</scope>
    <source>
        <tissue evidence="1">Shoot tissue taken approximately 20 cm above the soil surface</tissue>
    </source>
</reference>
<accession>A0A0A8YDM3</accession>
<dbReference type="EMBL" id="GBRH01276713">
    <property type="protein sequence ID" value="JAD21182.1"/>
    <property type="molecule type" value="Transcribed_RNA"/>
</dbReference>
<evidence type="ECO:0000313" key="1">
    <source>
        <dbReference type="EMBL" id="JAD21182.1"/>
    </source>
</evidence>
<proteinExistence type="predicted"/>
<organism evidence="1">
    <name type="scientific">Arundo donax</name>
    <name type="common">Giant reed</name>
    <name type="synonym">Donax arundinaceus</name>
    <dbReference type="NCBI Taxonomy" id="35708"/>
    <lineage>
        <taxon>Eukaryota</taxon>
        <taxon>Viridiplantae</taxon>
        <taxon>Streptophyta</taxon>
        <taxon>Embryophyta</taxon>
        <taxon>Tracheophyta</taxon>
        <taxon>Spermatophyta</taxon>
        <taxon>Magnoliopsida</taxon>
        <taxon>Liliopsida</taxon>
        <taxon>Poales</taxon>
        <taxon>Poaceae</taxon>
        <taxon>PACMAD clade</taxon>
        <taxon>Arundinoideae</taxon>
        <taxon>Arundineae</taxon>
        <taxon>Arundo</taxon>
    </lineage>
</organism>
<reference evidence="1" key="2">
    <citation type="journal article" date="2015" name="Data Brief">
        <title>Shoot transcriptome of the giant reed, Arundo donax.</title>
        <authorList>
            <person name="Barrero R.A."/>
            <person name="Guerrero F.D."/>
            <person name="Moolhuijzen P."/>
            <person name="Goolsby J.A."/>
            <person name="Tidwell J."/>
            <person name="Bellgard S.E."/>
            <person name="Bellgard M.I."/>
        </authorList>
    </citation>
    <scope>NUCLEOTIDE SEQUENCE</scope>
    <source>
        <tissue evidence="1">Shoot tissue taken approximately 20 cm above the soil surface</tissue>
    </source>
</reference>
<name>A0A0A8YDM3_ARUDO</name>
<sequence>MSSRTSLSSLYSSLIMVASFLRTELIAPVDTLTKIPVIVAHSLAASLCARKWLGIGLIWAVR</sequence>
<protein>
    <submittedName>
        <fullName evidence="1">Uncharacterized protein</fullName>
    </submittedName>
</protein>